<dbReference type="PANTHER" id="PTHR11060:SF0">
    <property type="entry name" value="PROTEIN MEMO1"/>
    <property type="match status" value="1"/>
</dbReference>
<organism evidence="2 3">
    <name type="scientific">Giardia duodenalis assemblage B</name>
    <dbReference type="NCBI Taxonomy" id="1394984"/>
    <lineage>
        <taxon>Eukaryota</taxon>
        <taxon>Metamonada</taxon>
        <taxon>Diplomonadida</taxon>
        <taxon>Hexamitidae</taxon>
        <taxon>Giardiinae</taxon>
        <taxon>Giardia</taxon>
    </lineage>
</organism>
<dbReference type="AlphaFoldDB" id="A0A132NN77"/>
<dbReference type="Gene3D" id="3.40.830.10">
    <property type="entry name" value="LigB-like"/>
    <property type="match status" value="1"/>
</dbReference>
<comment type="caution">
    <text evidence="2">The sequence shown here is derived from an EMBL/GenBank/DDBJ whole genome shotgun (WGS) entry which is preliminary data.</text>
</comment>
<comment type="similarity">
    <text evidence="1">Belongs to the MEMO1 family.</text>
</comment>
<dbReference type="VEuPathDB" id="GiardiaDB:QR46_4548"/>
<accession>A0A132NN77</accession>
<dbReference type="Pfam" id="PF01875">
    <property type="entry name" value="Memo"/>
    <property type="match status" value="1"/>
</dbReference>
<gene>
    <name evidence="2" type="ORF">QR46_4548</name>
</gene>
<dbReference type="EMBL" id="JXTI01000181">
    <property type="protein sequence ID" value="KWX11496.1"/>
    <property type="molecule type" value="Genomic_DNA"/>
</dbReference>
<dbReference type="CDD" id="cd07361">
    <property type="entry name" value="MEMO_like"/>
    <property type="match status" value="1"/>
</dbReference>
<sequence>MRLCLKSGSWYPSPKEARAQVAALLRKAEETVHPDPSVKFVISPHAGLVYSGLTAAHSYSSIDPTRYSSVVMLGVCHAFHQRGLSTSPFASWANPLTEKGSPSLSMEGVPGLSSCQKSDCEEEHSLELQIPFLAHVFANQIEAGTVTFSAVYCSYGATKAEIDSLAEYIVEHNSLIVVSSDFCHYGPRFQFTPLIQGKTANETVTMLDNKCINGVMLGADSFEEALKETQNTVCGHYTIKTCLSILEGLNLNVKKELLFYTKSDEPKTTRDHSVSYVSMRGLQVQ</sequence>
<dbReference type="OrthoDB" id="417112at2759"/>
<protein>
    <submittedName>
        <fullName evidence="2">Cell motility MEMO family protein</fullName>
    </submittedName>
</protein>
<dbReference type="PANTHER" id="PTHR11060">
    <property type="entry name" value="PROTEIN MEMO1"/>
    <property type="match status" value="1"/>
</dbReference>
<evidence type="ECO:0000313" key="3">
    <source>
        <dbReference type="Proteomes" id="UP000070089"/>
    </source>
</evidence>
<dbReference type="NCBIfam" id="TIGR04336">
    <property type="entry name" value="AmmeMemoSam_B"/>
    <property type="match status" value="1"/>
</dbReference>
<name>A0A132NN77_GIAIN</name>
<evidence type="ECO:0000256" key="1">
    <source>
        <dbReference type="ARBA" id="ARBA00006315"/>
    </source>
</evidence>
<proteinExistence type="inferred from homology"/>
<dbReference type="Proteomes" id="UP000070089">
    <property type="component" value="Unassembled WGS sequence"/>
</dbReference>
<reference evidence="2 3" key="1">
    <citation type="journal article" date="2015" name="Mol. Biochem. Parasitol.">
        <title>Identification of polymorphic genes for use in assemblage B genotyping assays through comparative genomics of multiple assemblage B Giardia duodenalis isolates.</title>
        <authorList>
            <person name="Wielinga C."/>
            <person name="Thompson R.C."/>
            <person name="Monis P."/>
            <person name="Ryan U."/>
        </authorList>
    </citation>
    <scope>NUCLEOTIDE SEQUENCE [LARGE SCALE GENOMIC DNA]</scope>
    <source>
        <strain evidence="2 3">BAH15c1</strain>
    </source>
</reference>
<dbReference type="InterPro" id="IPR002737">
    <property type="entry name" value="MEMO1_fam"/>
</dbReference>
<evidence type="ECO:0000313" key="2">
    <source>
        <dbReference type="EMBL" id="KWX11496.1"/>
    </source>
</evidence>